<dbReference type="SMART" id="SM00355">
    <property type="entry name" value="ZnF_C2H2"/>
    <property type="match status" value="3"/>
</dbReference>
<dbReference type="InterPro" id="IPR036236">
    <property type="entry name" value="Znf_C2H2_sf"/>
</dbReference>
<name>A0AAY4C4K7_9TELE</name>
<dbReference type="GO" id="GO:0005634">
    <property type="term" value="C:nucleus"/>
    <property type="evidence" value="ECO:0007669"/>
    <property type="project" value="UniProtKB-SubCell"/>
</dbReference>
<evidence type="ECO:0000256" key="8">
    <source>
        <dbReference type="ARBA" id="ARBA00023163"/>
    </source>
</evidence>
<dbReference type="GO" id="GO:0008270">
    <property type="term" value="F:zinc ion binding"/>
    <property type="evidence" value="ECO:0007669"/>
    <property type="project" value="UniProtKB-KW"/>
</dbReference>
<dbReference type="GO" id="GO:0000981">
    <property type="term" value="F:DNA-binding transcription factor activity, RNA polymerase II-specific"/>
    <property type="evidence" value="ECO:0007669"/>
    <property type="project" value="TreeGrafter"/>
</dbReference>
<reference evidence="12" key="1">
    <citation type="submission" date="2025-08" db="UniProtKB">
        <authorList>
            <consortium name="Ensembl"/>
        </authorList>
    </citation>
    <scope>IDENTIFICATION</scope>
</reference>
<keyword evidence="5 10" id="KW-0863">Zinc-finger</keyword>
<accession>A0AAY4C4K7</accession>
<evidence type="ECO:0000313" key="13">
    <source>
        <dbReference type="Proteomes" id="UP000694580"/>
    </source>
</evidence>
<evidence type="ECO:0000259" key="11">
    <source>
        <dbReference type="PROSITE" id="PS50157"/>
    </source>
</evidence>
<keyword evidence="7" id="KW-0805">Transcription regulation</keyword>
<gene>
    <name evidence="12" type="primary">EGR4</name>
</gene>
<dbReference type="AlphaFoldDB" id="A0AAY4C4K7"/>
<dbReference type="FunFam" id="3.30.160.60:FF:000515">
    <property type="entry name" value="early growth response protein 4"/>
    <property type="match status" value="1"/>
</dbReference>
<comment type="similarity">
    <text evidence="2">Belongs to the krueppel C2H2-type zinc-finger protein family.</text>
</comment>
<dbReference type="PROSITE" id="PS00028">
    <property type="entry name" value="ZINC_FINGER_C2H2_1"/>
    <property type="match status" value="3"/>
</dbReference>
<organism evidence="12 13">
    <name type="scientific">Denticeps clupeoides</name>
    <name type="common">denticle herring</name>
    <dbReference type="NCBI Taxonomy" id="299321"/>
    <lineage>
        <taxon>Eukaryota</taxon>
        <taxon>Metazoa</taxon>
        <taxon>Chordata</taxon>
        <taxon>Craniata</taxon>
        <taxon>Vertebrata</taxon>
        <taxon>Euteleostomi</taxon>
        <taxon>Actinopterygii</taxon>
        <taxon>Neopterygii</taxon>
        <taxon>Teleostei</taxon>
        <taxon>Clupei</taxon>
        <taxon>Clupeiformes</taxon>
        <taxon>Denticipitoidei</taxon>
        <taxon>Denticipitidae</taxon>
        <taxon>Denticeps</taxon>
    </lineage>
</organism>
<feature type="domain" description="C2H2-type" evidence="11">
    <location>
        <begin position="251"/>
        <end position="278"/>
    </location>
</feature>
<dbReference type="GO" id="GO:0000978">
    <property type="term" value="F:RNA polymerase II cis-regulatory region sequence-specific DNA binding"/>
    <property type="evidence" value="ECO:0007669"/>
    <property type="project" value="TreeGrafter"/>
</dbReference>
<evidence type="ECO:0000256" key="9">
    <source>
        <dbReference type="ARBA" id="ARBA00023242"/>
    </source>
</evidence>
<evidence type="ECO:0000256" key="2">
    <source>
        <dbReference type="ARBA" id="ARBA00006991"/>
    </source>
</evidence>
<evidence type="ECO:0000313" key="12">
    <source>
        <dbReference type="Ensembl" id="ENSDCDP00010028008.1"/>
    </source>
</evidence>
<keyword evidence="3" id="KW-0479">Metal-binding</keyword>
<evidence type="ECO:0000256" key="4">
    <source>
        <dbReference type="ARBA" id="ARBA00022737"/>
    </source>
</evidence>
<protein>
    <recommendedName>
        <fullName evidence="11">C2H2-type domain-containing protein</fullName>
    </recommendedName>
</protein>
<dbReference type="InterPro" id="IPR013087">
    <property type="entry name" value="Znf_C2H2_type"/>
</dbReference>
<keyword evidence="13" id="KW-1185">Reference proteome</keyword>
<keyword evidence="8" id="KW-0804">Transcription</keyword>
<dbReference type="SUPFAM" id="SSF57667">
    <property type="entry name" value="beta-beta-alpha zinc fingers"/>
    <property type="match status" value="2"/>
</dbReference>
<comment type="subcellular location">
    <subcellularLocation>
        <location evidence="1">Nucleus</location>
    </subcellularLocation>
</comment>
<feature type="domain" description="C2H2-type" evidence="11">
    <location>
        <begin position="223"/>
        <end position="250"/>
    </location>
</feature>
<dbReference type="GeneTree" id="ENSGT00940000165075"/>
<evidence type="ECO:0000256" key="5">
    <source>
        <dbReference type="ARBA" id="ARBA00022771"/>
    </source>
</evidence>
<proteinExistence type="inferred from homology"/>
<keyword evidence="9" id="KW-0539">Nucleus</keyword>
<evidence type="ECO:0000256" key="6">
    <source>
        <dbReference type="ARBA" id="ARBA00022833"/>
    </source>
</evidence>
<feature type="domain" description="C2H2-type" evidence="11">
    <location>
        <begin position="193"/>
        <end position="222"/>
    </location>
</feature>
<evidence type="ECO:0000256" key="10">
    <source>
        <dbReference type="PROSITE-ProRule" id="PRU00042"/>
    </source>
</evidence>
<keyword evidence="6" id="KW-0862">Zinc</keyword>
<reference evidence="12" key="2">
    <citation type="submission" date="2025-09" db="UniProtKB">
        <authorList>
            <consortium name="Ensembl"/>
        </authorList>
    </citation>
    <scope>IDENTIFICATION</scope>
</reference>
<keyword evidence="4" id="KW-0677">Repeat</keyword>
<dbReference type="PANTHER" id="PTHR23235:SF155">
    <property type="entry name" value="EARLY GROWTH RESPONSE 4-RELATED"/>
    <property type="match status" value="1"/>
</dbReference>
<dbReference type="Gene3D" id="3.30.160.60">
    <property type="entry name" value="Classic Zinc Finger"/>
    <property type="match status" value="3"/>
</dbReference>
<dbReference type="Proteomes" id="UP000694580">
    <property type="component" value="Unplaced"/>
</dbReference>
<dbReference type="Pfam" id="PF00096">
    <property type="entry name" value="zf-C2H2"/>
    <property type="match status" value="3"/>
</dbReference>
<dbReference type="PANTHER" id="PTHR23235">
    <property type="entry name" value="KRUEPPEL-LIKE TRANSCRIPTION FACTOR"/>
    <property type="match status" value="1"/>
</dbReference>
<sequence>MLSTLDWSCLDLLSTTTDHSGDHHGECPVARGVIVTPELDPDWDLFLTSCETSSDADALLSTLTETAATPRCCSLWRQESLGSTGAASPSPCPSPCSPGMEDPAAAEMEADLLDLMELLAPLCPAQDSVLPPNPAPSVPLDIKQEPHPPQPCALSHAPMPDDLWPLLTTHRDSALTARSGASRGKRAGREKPFRCPLETCERRFFRGDELRRHLRVHTGQKPFPCPVCLRRFSRTDHLTTHMRTHTGEKPFPCGACGRRFARSDERKRHMRVHLRQLNRAGLPAHFLLTGPTAGL</sequence>
<evidence type="ECO:0000256" key="1">
    <source>
        <dbReference type="ARBA" id="ARBA00004123"/>
    </source>
</evidence>
<evidence type="ECO:0000256" key="3">
    <source>
        <dbReference type="ARBA" id="ARBA00022723"/>
    </source>
</evidence>
<dbReference type="Ensembl" id="ENSDCDT00010034532.1">
    <property type="protein sequence ID" value="ENSDCDP00010028008.1"/>
    <property type="gene ID" value="ENSDCDG00010017615.1"/>
</dbReference>
<evidence type="ECO:0000256" key="7">
    <source>
        <dbReference type="ARBA" id="ARBA00023015"/>
    </source>
</evidence>
<dbReference type="PROSITE" id="PS50157">
    <property type="entry name" value="ZINC_FINGER_C2H2_2"/>
    <property type="match status" value="3"/>
</dbReference>